<dbReference type="EMBL" id="AP019860">
    <property type="protein sequence ID" value="BBM85459.1"/>
    <property type="molecule type" value="Genomic_DNA"/>
</dbReference>
<comment type="similarity">
    <text evidence="2">Belongs to the isochorismate synthase family.</text>
</comment>
<accession>A0A5S9IP40</accession>
<dbReference type="Proteomes" id="UP000326354">
    <property type="component" value="Chromosome"/>
</dbReference>
<dbReference type="SUPFAM" id="SSF56322">
    <property type="entry name" value="ADC synthase"/>
    <property type="match status" value="1"/>
</dbReference>
<evidence type="ECO:0000256" key="1">
    <source>
        <dbReference type="ARBA" id="ARBA00000799"/>
    </source>
</evidence>
<dbReference type="AlphaFoldDB" id="A0A5S9IP40"/>
<dbReference type="InterPro" id="IPR015890">
    <property type="entry name" value="Chorismate_C"/>
</dbReference>
<name>A0A5S9IP40_UABAM</name>
<keyword evidence="4" id="KW-0413">Isomerase</keyword>
<dbReference type="Gene3D" id="3.60.120.10">
    <property type="entry name" value="Anthranilate synthase"/>
    <property type="match status" value="1"/>
</dbReference>
<evidence type="ECO:0000259" key="6">
    <source>
        <dbReference type="Pfam" id="PF00425"/>
    </source>
</evidence>
<dbReference type="InterPro" id="IPR004561">
    <property type="entry name" value="IsoChor_synthase"/>
</dbReference>
<evidence type="ECO:0000313" key="8">
    <source>
        <dbReference type="Proteomes" id="UP000326354"/>
    </source>
</evidence>
<dbReference type="EC" id="5.4.4.2" evidence="3"/>
<dbReference type="PANTHER" id="PTHR42839">
    <property type="entry name" value="ISOCHORISMATE SYNTHASE ENTC"/>
    <property type="match status" value="1"/>
</dbReference>
<dbReference type="KEGG" id="uam:UABAM_03826"/>
<gene>
    <name evidence="7" type="ORF">UABAM_03826</name>
</gene>
<dbReference type="RefSeq" id="WP_173013415.1">
    <property type="nucleotide sequence ID" value="NZ_AP019860.1"/>
</dbReference>
<feature type="domain" description="Chorismate-utilising enzyme C-terminal" evidence="6">
    <location>
        <begin position="191"/>
        <end position="444"/>
    </location>
</feature>
<reference evidence="7 8" key="1">
    <citation type="submission" date="2019-08" db="EMBL/GenBank/DDBJ databases">
        <title>Complete genome sequence of Candidatus Uab amorphum.</title>
        <authorList>
            <person name="Shiratori T."/>
            <person name="Suzuki S."/>
            <person name="Kakizawa Y."/>
            <person name="Ishida K."/>
        </authorList>
    </citation>
    <scope>NUCLEOTIDE SEQUENCE [LARGE SCALE GENOMIC DNA]</scope>
    <source>
        <strain evidence="7 8">SRT547</strain>
    </source>
</reference>
<dbReference type="InterPro" id="IPR005801">
    <property type="entry name" value="ADC_synthase"/>
</dbReference>
<evidence type="ECO:0000256" key="4">
    <source>
        <dbReference type="ARBA" id="ARBA00023235"/>
    </source>
</evidence>
<evidence type="ECO:0000256" key="2">
    <source>
        <dbReference type="ARBA" id="ARBA00005297"/>
    </source>
</evidence>
<evidence type="ECO:0000313" key="7">
    <source>
        <dbReference type="EMBL" id="BBM85459.1"/>
    </source>
</evidence>
<sequence>MRAAENLNEFSDISYIKKTMLHQLQCFFNQKNIEDRRLEIEIEDIDIISWLRIQNYNEKVYWQNRDRTLIAAGVGVADFLKAKRLSDCHFANVNSLPANMRFYGGMRFNVNSVVGTPWEKFGEIAFFIPQFEICKKNAKTFFAVNIIVKEEMNHARLYESIVEELNSLDFSLPPTPRFEDFYRERVNVPNFEEWQEQFAEIQRQFSTKEIQKIVLSRRSTLKFPKYVDGFCLLQHLTNTQANTYNFYLQWHKDCAFVGATPERLYYRKDNRIFSEAVAGTRRRGQDAIKDKELGDDLLSSTKDIREHQLVVENIKQVFDKICKNYSCPSSPVLMRLKNLQHLYTSFEGVLNEKTIDGDILQLLHPTAAVCGLPKQKNMDEIEKLESFDRGWFAGPIGWLEKDCAEFAVAIRSCVVQKNTLYLFAGAGIVKSSCVKKEWNEIEDKMKNFDCIFRKVTE</sequence>
<dbReference type="Pfam" id="PF00425">
    <property type="entry name" value="Chorismate_bind"/>
    <property type="match status" value="1"/>
</dbReference>
<protein>
    <recommendedName>
        <fullName evidence="3">isochorismate synthase</fullName>
        <ecNumber evidence="3">5.4.4.2</ecNumber>
    </recommendedName>
    <alternativeName>
        <fullName evidence="5">Isochorismate mutase</fullName>
    </alternativeName>
</protein>
<dbReference type="GO" id="GO:0008909">
    <property type="term" value="F:isochorismate synthase activity"/>
    <property type="evidence" value="ECO:0007669"/>
    <property type="project" value="UniProtKB-EC"/>
</dbReference>
<evidence type="ECO:0000256" key="5">
    <source>
        <dbReference type="ARBA" id="ARBA00041564"/>
    </source>
</evidence>
<keyword evidence="8" id="KW-1185">Reference proteome</keyword>
<comment type="catalytic activity">
    <reaction evidence="1">
        <text>chorismate = isochorismate</text>
        <dbReference type="Rhea" id="RHEA:18985"/>
        <dbReference type="ChEBI" id="CHEBI:29748"/>
        <dbReference type="ChEBI" id="CHEBI:29780"/>
        <dbReference type="EC" id="5.4.4.2"/>
    </reaction>
</comment>
<dbReference type="PANTHER" id="PTHR42839:SF2">
    <property type="entry name" value="ISOCHORISMATE SYNTHASE ENTC"/>
    <property type="match status" value="1"/>
</dbReference>
<dbReference type="NCBIfam" id="TIGR00543">
    <property type="entry name" value="isochor_syn"/>
    <property type="match status" value="1"/>
</dbReference>
<evidence type="ECO:0000256" key="3">
    <source>
        <dbReference type="ARBA" id="ARBA00012824"/>
    </source>
</evidence>
<proteinExistence type="inferred from homology"/>
<organism evidence="7 8">
    <name type="scientific">Uabimicrobium amorphum</name>
    <dbReference type="NCBI Taxonomy" id="2596890"/>
    <lineage>
        <taxon>Bacteria</taxon>
        <taxon>Pseudomonadati</taxon>
        <taxon>Planctomycetota</taxon>
        <taxon>Candidatus Uabimicrobiia</taxon>
        <taxon>Candidatus Uabimicrobiales</taxon>
        <taxon>Candidatus Uabimicrobiaceae</taxon>
        <taxon>Candidatus Uabimicrobium</taxon>
    </lineage>
</organism>